<dbReference type="InterPro" id="IPR051330">
    <property type="entry name" value="Phosphatase_reg/MetRdx"/>
</dbReference>
<dbReference type="OrthoDB" id="15735at2759"/>
<dbReference type="PANTHER" id="PTHR21021">
    <property type="entry name" value="GAF/PUTATIVE CYTOSKELETAL PROTEIN"/>
    <property type="match status" value="1"/>
</dbReference>
<proteinExistence type="inferred from homology"/>
<organism evidence="3 4">
    <name type="scientific">Acanthamoeba castellanii (strain ATCC 30010 / Neff)</name>
    <dbReference type="NCBI Taxonomy" id="1257118"/>
    <lineage>
        <taxon>Eukaryota</taxon>
        <taxon>Amoebozoa</taxon>
        <taxon>Discosea</taxon>
        <taxon>Longamoebia</taxon>
        <taxon>Centramoebida</taxon>
        <taxon>Acanthamoebidae</taxon>
        <taxon>Acanthamoeba</taxon>
    </lineage>
</organism>
<dbReference type="KEGG" id="acan:ACA1_374070"/>
<dbReference type="EMBL" id="KB008119">
    <property type="protein sequence ID" value="ELR12340.1"/>
    <property type="molecule type" value="Genomic_DNA"/>
</dbReference>
<comment type="similarity">
    <text evidence="1">Belongs to the free Met sulfoxide reductase family.</text>
</comment>
<dbReference type="PANTHER" id="PTHR21021:SF15">
    <property type="entry name" value="FREE METHIONINE-R-SULFOXIDE REDUCTASE"/>
    <property type="match status" value="1"/>
</dbReference>
<dbReference type="FunFam" id="3.30.450.40:FF:000008">
    <property type="entry name" value="GAF domain-containing proteins"/>
    <property type="match status" value="1"/>
</dbReference>
<evidence type="ECO:0000259" key="2">
    <source>
        <dbReference type="Pfam" id="PF13185"/>
    </source>
</evidence>
<dbReference type="GO" id="GO:0033745">
    <property type="term" value="F:L-methionine-(R)-S-oxide reductase activity"/>
    <property type="evidence" value="ECO:0007669"/>
    <property type="project" value="TreeGrafter"/>
</dbReference>
<dbReference type="VEuPathDB" id="AmoebaDB:ACA1_374070"/>
<dbReference type="InterPro" id="IPR003018">
    <property type="entry name" value="GAF"/>
</dbReference>
<dbReference type="AlphaFoldDB" id="L8GGW9"/>
<protein>
    <submittedName>
        <fullName evidence="3">GAF domain containing protein</fullName>
    </submittedName>
</protein>
<evidence type="ECO:0000313" key="3">
    <source>
        <dbReference type="EMBL" id="ELR12340.1"/>
    </source>
</evidence>
<accession>L8GGW9</accession>
<dbReference type="Pfam" id="PF13185">
    <property type="entry name" value="GAF_2"/>
    <property type="match status" value="1"/>
</dbReference>
<gene>
    <name evidence="3" type="ORF">ACA1_374070</name>
</gene>
<evidence type="ECO:0000256" key="1">
    <source>
        <dbReference type="ARBA" id="ARBA00038454"/>
    </source>
</evidence>
<feature type="domain" description="GAF" evidence="2">
    <location>
        <begin position="55"/>
        <end position="165"/>
    </location>
</feature>
<dbReference type="GeneID" id="14912874"/>
<dbReference type="Gene3D" id="3.30.450.40">
    <property type="match status" value="1"/>
</dbReference>
<dbReference type="PROSITE" id="PS01320">
    <property type="entry name" value="UPF0067"/>
    <property type="match status" value="1"/>
</dbReference>
<name>L8GGW9_ACACF</name>
<dbReference type="InterPro" id="IPR029016">
    <property type="entry name" value="GAF-like_dom_sf"/>
</dbReference>
<dbReference type="GO" id="GO:0005829">
    <property type="term" value="C:cytosol"/>
    <property type="evidence" value="ECO:0007669"/>
    <property type="project" value="TreeGrafter"/>
</dbReference>
<dbReference type="Proteomes" id="UP000011083">
    <property type="component" value="Unassembled WGS sequence"/>
</dbReference>
<dbReference type="SUPFAM" id="SSF55781">
    <property type="entry name" value="GAF domain-like"/>
    <property type="match status" value="1"/>
</dbReference>
<sequence length="175" mass="18789">MEKLHGIEVAKEGEFYGKLVAEAKALIDGEDDLIANAANVASLVFHALNERRPNAVNWVGFYFVRGTPPILVLGPFQGKIACLRIPKGRGVCGGAWEKRETLLVKDVHAFPGHIACDSASNSEIVVPIISPITNVVGVFDIDSPTVNGLNEEDAAGLEAIANVLAKEGKWVQLNY</sequence>
<dbReference type="OMA" id="FQGPIAC"/>
<keyword evidence="4" id="KW-1185">Reference proteome</keyword>
<dbReference type="RefSeq" id="XP_004334353.1">
    <property type="nucleotide sequence ID" value="XM_004334305.1"/>
</dbReference>
<reference evidence="3 4" key="1">
    <citation type="journal article" date="2013" name="Genome Biol.">
        <title>Genome of Acanthamoeba castellanii highlights extensive lateral gene transfer and early evolution of tyrosine kinase signaling.</title>
        <authorList>
            <person name="Clarke M."/>
            <person name="Lohan A.J."/>
            <person name="Liu B."/>
            <person name="Lagkouvardos I."/>
            <person name="Roy S."/>
            <person name="Zafar N."/>
            <person name="Bertelli C."/>
            <person name="Schilde C."/>
            <person name="Kianianmomeni A."/>
            <person name="Burglin T.R."/>
            <person name="Frech C."/>
            <person name="Turcotte B."/>
            <person name="Kopec K.O."/>
            <person name="Synnott J.M."/>
            <person name="Choo C."/>
            <person name="Paponov I."/>
            <person name="Finkler A."/>
            <person name="Soon Heng Tan C."/>
            <person name="Hutchins A.P."/>
            <person name="Weinmeier T."/>
            <person name="Rattei T."/>
            <person name="Chu J.S."/>
            <person name="Gimenez G."/>
            <person name="Irimia M."/>
            <person name="Rigden D.J."/>
            <person name="Fitzpatrick D.A."/>
            <person name="Lorenzo-Morales J."/>
            <person name="Bateman A."/>
            <person name="Chiu C.H."/>
            <person name="Tang P."/>
            <person name="Hegemann P."/>
            <person name="Fromm H."/>
            <person name="Raoult D."/>
            <person name="Greub G."/>
            <person name="Miranda-Saavedra D."/>
            <person name="Chen N."/>
            <person name="Nash P."/>
            <person name="Ginger M.L."/>
            <person name="Horn M."/>
            <person name="Schaap P."/>
            <person name="Caler L."/>
            <person name="Loftus B."/>
        </authorList>
    </citation>
    <scope>NUCLEOTIDE SEQUENCE [LARGE SCALE GENOMIC DNA]</scope>
    <source>
        <strain evidence="3 4">Neff</strain>
    </source>
</reference>
<dbReference type="InterPro" id="IPR000614">
    <property type="entry name" value="FRMsr_CS"/>
</dbReference>
<evidence type="ECO:0000313" key="4">
    <source>
        <dbReference type="Proteomes" id="UP000011083"/>
    </source>
</evidence>